<evidence type="ECO:0000313" key="5">
    <source>
        <dbReference type="EMBL" id="OQS55262.1"/>
    </source>
</evidence>
<name>A0A1W0E7S6_9MICR</name>
<dbReference type="PIRSF" id="PIRSF005211">
    <property type="entry name" value="Ab_hydro_YheT"/>
    <property type="match status" value="1"/>
</dbReference>
<feature type="active site" description="Charge relay system" evidence="2">
    <location>
        <position position="207"/>
    </location>
</feature>
<dbReference type="PANTHER" id="PTHR10794:SF63">
    <property type="entry name" value="ALPHA_BETA HYDROLASE 1, ISOFORM A"/>
    <property type="match status" value="1"/>
</dbReference>
<dbReference type="PANTHER" id="PTHR10794">
    <property type="entry name" value="ABHYDROLASE DOMAIN-CONTAINING PROTEIN"/>
    <property type="match status" value="1"/>
</dbReference>
<dbReference type="InterPro" id="IPR029058">
    <property type="entry name" value="AB_hydrolase_fold"/>
</dbReference>
<dbReference type="InterPro" id="IPR050960">
    <property type="entry name" value="AB_hydrolase_4_sf"/>
</dbReference>
<dbReference type="InterPro" id="IPR000073">
    <property type="entry name" value="AB_hydrolase_1"/>
</dbReference>
<keyword evidence="6" id="KW-1185">Reference proteome</keyword>
<dbReference type="Pfam" id="PF00561">
    <property type="entry name" value="Abhydrolase_1"/>
    <property type="match status" value="1"/>
</dbReference>
<evidence type="ECO:0000313" key="6">
    <source>
        <dbReference type="Proteomes" id="UP000192758"/>
    </source>
</evidence>
<feature type="active site" description="Charge relay system" evidence="2">
    <location>
        <position position="363"/>
    </location>
</feature>
<dbReference type="GO" id="GO:0047372">
    <property type="term" value="F:monoacylglycerol lipase activity"/>
    <property type="evidence" value="ECO:0007669"/>
    <property type="project" value="TreeGrafter"/>
</dbReference>
<feature type="domain" description="AB hydrolase-1" evidence="4">
    <location>
        <begin position="130"/>
        <end position="221"/>
    </location>
</feature>
<proteinExistence type="inferred from homology"/>
<comment type="caution">
    <text evidence="5">The sequence shown here is derived from an EMBL/GenBank/DDBJ whole genome shotgun (WGS) entry which is preliminary data.</text>
</comment>
<evidence type="ECO:0000259" key="4">
    <source>
        <dbReference type="Pfam" id="PF00561"/>
    </source>
</evidence>
<dbReference type="Gene3D" id="3.40.50.1820">
    <property type="entry name" value="alpha/beta hydrolase"/>
    <property type="match status" value="1"/>
</dbReference>
<feature type="transmembrane region" description="Helical" evidence="3">
    <location>
        <begin position="33"/>
        <end position="53"/>
    </location>
</feature>
<sequence>MLGKTILLFMVVLYTIKIKKPTIHSSNKKFKSMSLSFVFPLFFVFSGYFQTLLRDKIMCKPSKYAVKRKLVFEISDDLKIHVDHYRYFSVFNENIKTTQNLLQKSCGFLVSFFFRKIKNNVLCLEKPDNVLIVHGLHGHSECNYIIKTVNVFLNKNCNVFCLNARGINGSICKTTDYTHIGHTEDIEMLCSYIKQFYNSKILLIGYSQGSNQIAMFMAKKRKRRFSFKTKNKADSMSIIKVAKDMHKKDTFKIHSDVLGAVSICNPFDFKKLEDVMMQKGFIASLCTKKIVKLFQTHLCQVLNHVKNIKEIVNKPTCVSITQNLIENSILKAKNVETFLYENSCSFYIHKIKKNTLFINITDDPIIPLEVVPYKKILKNKNTGLILLEGGHLGFKTVNFGFSLKNTLEMYYDLLREQYT</sequence>
<evidence type="ECO:0000256" key="3">
    <source>
        <dbReference type="SAM" id="Phobius"/>
    </source>
</evidence>
<evidence type="ECO:0000256" key="2">
    <source>
        <dbReference type="PIRSR" id="PIRSR005211-1"/>
    </source>
</evidence>
<dbReference type="InterPro" id="IPR012020">
    <property type="entry name" value="ABHD4"/>
</dbReference>
<dbReference type="STRING" id="646526.A0A1W0E7S6"/>
<feature type="active site" description="Charge relay system" evidence="2">
    <location>
        <position position="391"/>
    </location>
</feature>
<comment type="similarity">
    <text evidence="1">Belongs to the AB hydrolase superfamily. AB hydrolase 4 family.</text>
</comment>
<dbReference type="GO" id="GO:0034338">
    <property type="term" value="F:short-chain carboxylesterase activity"/>
    <property type="evidence" value="ECO:0007669"/>
    <property type="project" value="TreeGrafter"/>
</dbReference>
<gene>
    <name evidence="5" type="primary">Hydr2</name>
    <name evidence="5" type="ORF">EHP00_594</name>
</gene>
<protein>
    <submittedName>
        <fullName evidence="5">Hydr2</fullName>
    </submittedName>
</protein>
<keyword evidence="3" id="KW-0472">Membrane</keyword>
<dbReference type="Proteomes" id="UP000192758">
    <property type="component" value="Unassembled WGS sequence"/>
</dbReference>
<dbReference type="EMBL" id="MNPJ01000012">
    <property type="protein sequence ID" value="OQS55262.1"/>
    <property type="molecule type" value="Genomic_DNA"/>
</dbReference>
<accession>A0A1W0E7S6</accession>
<dbReference type="VEuPathDB" id="MicrosporidiaDB:EHP00_594"/>
<dbReference type="AlphaFoldDB" id="A0A1W0E7S6"/>
<reference evidence="5 6" key="1">
    <citation type="journal article" date="2017" name="Environ. Microbiol.">
        <title>Decay of the glycolytic pathway and adaptation to intranuclear parasitism within Enterocytozoonidae microsporidia.</title>
        <authorList>
            <person name="Wiredu Boakye D."/>
            <person name="Jaroenlak P."/>
            <person name="Prachumwat A."/>
            <person name="Williams T.A."/>
            <person name="Bateman K.S."/>
            <person name="Itsathitphaisarn O."/>
            <person name="Sritunyalucksana K."/>
            <person name="Paszkiewicz K.H."/>
            <person name="Moore K.A."/>
            <person name="Stentiford G.D."/>
            <person name="Williams B.A."/>
        </authorList>
    </citation>
    <scope>NUCLEOTIDE SEQUENCE [LARGE SCALE GENOMIC DNA]</scope>
    <source>
        <strain evidence="5 6">TH1</strain>
    </source>
</reference>
<evidence type="ECO:0000256" key="1">
    <source>
        <dbReference type="ARBA" id="ARBA00010884"/>
    </source>
</evidence>
<dbReference type="SUPFAM" id="SSF53474">
    <property type="entry name" value="alpha/beta-Hydrolases"/>
    <property type="match status" value="1"/>
</dbReference>
<organism evidence="5 6">
    <name type="scientific">Ecytonucleospora hepatopenaei</name>
    <dbReference type="NCBI Taxonomy" id="646526"/>
    <lineage>
        <taxon>Eukaryota</taxon>
        <taxon>Fungi</taxon>
        <taxon>Fungi incertae sedis</taxon>
        <taxon>Microsporidia</taxon>
        <taxon>Enterocytozoonidae</taxon>
        <taxon>Ecytonucleospora</taxon>
    </lineage>
</organism>
<dbReference type="OrthoDB" id="5954035at2759"/>
<keyword evidence="3" id="KW-1133">Transmembrane helix</keyword>
<keyword evidence="3" id="KW-0812">Transmembrane</keyword>